<sequence length="130" mass="15303">MRKLNQLRRLKKNVTKKAAAAKEDSYLLLGYYRTTPLDNIVKIRVQCFMGPYQKGLPRREGIVIEVITPRRVEVKTDEGRKYLRNRMFIRKQSSDDKELTRKASDETFTESADQINSYHVRHVQEKLSSN</sequence>
<comment type="caution">
    <text evidence="1">The sequence shown here is derived from an EMBL/GenBank/DDBJ whole genome shotgun (WGS) entry which is preliminary data.</text>
</comment>
<accession>A0A8X6NZ05</accession>
<reference evidence="1" key="1">
    <citation type="submission" date="2020-08" db="EMBL/GenBank/DDBJ databases">
        <title>Multicomponent nature underlies the extraordinary mechanical properties of spider dragline silk.</title>
        <authorList>
            <person name="Kono N."/>
            <person name="Nakamura H."/>
            <person name="Mori M."/>
            <person name="Yoshida Y."/>
            <person name="Ohtoshi R."/>
            <person name="Malay A.D."/>
            <person name="Moran D.A.P."/>
            <person name="Tomita M."/>
            <person name="Numata K."/>
            <person name="Arakawa K."/>
        </authorList>
    </citation>
    <scope>NUCLEOTIDE SEQUENCE</scope>
</reference>
<dbReference type="Proteomes" id="UP000887013">
    <property type="component" value="Unassembled WGS sequence"/>
</dbReference>
<evidence type="ECO:0000313" key="2">
    <source>
        <dbReference type="Proteomes" id="UP000887013"/>
    </source>
</evidence>
<proteinExistence type="predicted"/>
<protein>
    <submittedName>
        <fullName evidence="1">Uncharacterized protein</fullName>
    </submittedName>
</protein>
<keyword evidence="2" id="KW-1185">Reference proteome</keyword>
<evidence type="ECO:0000313" key="1">
    <source>
        <dbReference type="EMBL" id="GFT42693.1"/>
    </source>
</evidence>
<dbReference type="AlphaFoldDB" id="A0A8X6NZ05"/>
<dbReference type="EMBL" id="BMAW01015231">
    <property type="protein sequence ID" value="GFT42693.1"/>
    <property type="molecule type" value="Genomic_DNA"/>
</dbReference>
<gene>
    <name evidence="1" type="ORF">NPIL_176551</name>
</gene>
<organism evidence="1 2">
    <name type="scientific">Nephila pilipes</name>
    <name type="common">Giant wood spider</name>
    <name type="synonym">Nephila maculata</name>
    <dbReference type="NCBI Taxonomy" id="299642"/>
    <lineage>
        <taxon>Eukaryota</taxon>
        <taxon>Metazoa</taxon>
        <taxon>Ecdysozoa</taxon>
        <taxon>Arthropoda</taxon>
        <taxon>Chelicerata</taxon>
        <taxon>Arachnida</taxon>
        <taxon>Araneae</taxon>
        <taxon>Araneomorphae</taxon>
        <taxon>Entelegynae</taxon>
        <taxon>Araneoidea</taxon>
        <taxon>Nephilidae</taxon>
        <taxon>Nephila</taxon>
    </lineage>
</organism>
<name>A0A8X6NZ05_NEPPI</name>